<dbReference type="Proteomes" id="UP000824239">
    <property type="component" value="Unassembled WGS sequence"/>
</dbReference>
<comment type="caution">
    <text evidence="1">The sequence shown here is derived from an EMBL/GenBank/DDBJ whole genome shotgun (WGS) entry which is preliminary data.</text>
</comment>
<dbReference type="GO" id="GO:0016791">
    <property type="term" value="F:phosphatase activity"/>
    <property type="evidence" value="ECO:0007669"/>
    <property type="project" value="TreeGrafter"/>
</dbReference>
<dbReference type="AlphaFoldDB" id="A0A9D1DJ52"/>
<gene>
    <name evidence="1" type="ORF">IAA53_09795</name>
</gene>
<dbReference type="InterPro" id="IPR036412">
    <property type="entry name" value="HAD-like_sf"/>
</dbReference>
<dbReference type="GO" id="GO:0005829">
    <property type="term" value="C:cytosol"/>
    <property type="evidence" value="ECO:0007669"/>
    <property type="project" value="TreeGrafter"/>
</dbReference>
<dbReference type="PANTHER" id="PTHR10000:SF8">
    <property type="entry name" value="HAD SUPERFAMILY HYDROLASE-LIKE, TYPE 3"/>
    <property type="match status" value="1"/>
</dbReference>
<dbReference type="Pfam" id="PF08282">
    <property type="entry name" value="Hydrolase_3"/>
    <property type="match status" value="1"/>
</dbReference>
<evidence type="ECO:0000313" key="1">
    <source>
        <dbReference type="EMBL" id="HIR51544.1"/>
    </source>
</evidence>
<dbReference type="EMBL" id="DVHE01000076">
    <property type="protein sequence ID" value="HIR51544.1"/>
    <property type="molecule type" value="Genomic_DNA"/>
</dbReference>
<accession>A0A9D1DJ52</accession>
<evidence type="ECO:0000313" key="2">
    <source>
        <dbReference type="Proteomes" id="UP000824239"/>
    </source>
</evidence>
<reference evidence="1" key="1">
    <citation type="submission" date="2020-10" db="EMBL/GenBank/DDBJ databases">
        <authorList>
            <person name="Gilroy R."/>
        </authorList>
    </citation>
    <scope>NUCLEOTIDE SEQUENCE</scope>
    <source>
        <strain evidence="1">ChiBcec15-4380</strain>
    </source>
</reference>
<name>A0A9D1DJ52_9FIRM</name>
<sequence>MGIFSDYLLVSDFDLTITDQEDRVPPANLQAVADFVAQGGAFTVATGRSVPMALSRLRDFPRTAPLITFNGAVCSEPTTGECLWSEPLPADYVDLFRPYQSQDGPYCLELQALEGHYVFHHDDHREQYLLRHQVPVLRAPWDQVPGPVYKLSLYTPGKRLFATAYGSETALYFERLAREFRTLGSGRYDAINSRPGIVEVQSAACSKGKSARRLASLLGRRVLVCVGDSMNDLSMLEEADLGFCTGDCDPSLPRPGLRQTVPCGEGALAGVIEQLMAETR</sequence>
<dbReference type="Gene3D" id="3.30.1240.10">
    <property type="match status" value="1"/>
</dbReference>
<reference evidence="1" key="2">
    <citation type="journal article" date="2021" name="PeerJ">
        <title>Extensive microbial diversity within the chicken gut microbiome revealed by metagenomics and culture.</title>
        <authorList>
            <person name="Gilroy R."/>
            <person name="Ravi A."/>
            <person name="Getino M."/>
            <person name="Pursley I."/>
            <person name="Horton D.L."/>
            <person name="Alikhan N.F."/>
            <person name="Baker D."/>
            <person name="Gharbi K."/>
            <person name="Hall N."/>
            <person name="Watson M."/>
            <person name="Adriaenssens E.M."/>
            <person name="Foster-Nyarko E."/>
            <person name="Jarju S."/>
            <person name="Secka A."/>
            <person name="Antonio M."/>
            <person name="Oren A."/>
            <person name="Chaudhuri R.R."/>
            <person name="La Ragione R."/>
            <person name="Hildebrand F."/>
            <person name="Pallen M.J."/>
        </authorList>
    </citation>
    <scope>NUCLEOTIDE SEQUENCE</scope>
    <source>
        <strain evidence="1">ChiBcec15-4380</strain>
    </source>
</reference>
<dbReference type="Gene3D" id="3.40.50.1000">
    <property type="entry name" value="HAD superfamily/HAD-like"/>
    <property type="match status" value="1"/>
</dbReference>
<protein>
    <submittedName>
        <fullName evidence="1">HAD family phosphatase</fullName>
    </submittedName>
</protein>
<proteinExistence type="predicted"/>
<dbReference type="SUPFAM" id="SSF56784">
    <property type="entry name" value="HAD-like"/>
    <property type="match status" value="1"/>
</dbReference>
<dbReference type="GO" id="GO:0000287">
    <property type="term" value="F:magnesium ion binding"/>
    <property type="evidence" value="ECO:0007669"/>
    <property type="project" value="TreeGrafter"/>
</dbReference>
<organism evidence="1 2">
    <name type="scientific">Candidatus Avoscillospira avicola</name>
    <dbReference type="NCBI Taxonomy" id="2840706"/>
    <lineage>
        <taxon>Bacteria</taxon>
        <taxon>Bacillati</taxon>
        <taxon>Bacillota</taxon>
        <taxon>Clostridia</taxon>
        <taxon>Eubacteriales</taxon>
        <taxon>Oscillospiraceae</taxon>
        <taxon>Oscillospiraceae incertae sedis</taxon>
        <taxon>Candidatus Avoscillospira</taxon>
    </lineage>
</organism>
<dbReference type="PANTHER" id="PTHR10000">
    <property type="entry name" value="PHOSPHOSERINE PHOSPHATASE"/>
    <property type="match status" value="1"/>
</dbReference>
<dbReference type="InterPro" id="IPR023214">
    <property type="entry name" value="HAD_sf"/>
</dbReference>